<evidence type="ECO:0000313" key="2">
    <source>
        <dbReference type="EMBL" id="KAF3439575.1"/>
    </source>
</evidence>
<feature type="compositionally biased region" description="Acidic residues" evidence="1">
    <location>
        <begin position="534"/>
        <end position="544"/>
    </location>
</feature>
<name>A0A8K0E528_9ROSA</name>
<reference evidence="2" key="1">
    <citation type="submission" date="2020-03" db="EMBL/GenBank/DDBJ databases">
        <title>A high-quality chromosome-level genome assembly of a woody plant with both climbing and erect habits, Rhamnella rubrinervis.</title>
        <authorList>
            <person name="Lu Z."/>
            <person name="Yang Y."/>
            <person name="Zhu X."/>
            <person name="Sun Y."/>
        </authorList>
    </citation>
    <scope>NUCLEOTIDE SEQUENCE</scope>
    <source>
        <strain evidence="2">BYM</strain>
        <tissue evidence="2">Leaf</tissue>
    </source>
</reference>
<sequence length="544" mass="62030">MALAVIERPGSSDPCNRHPLIGENYERMLTQSIRSLLAEIRKQDHEPEFEPSRFIQEEKELYELMQARVDPPLDSFWVYTALIFRSREYPKNEPLDLLDSIGPAKRLFHLVSAFSASCGSSKSIALLAPVVYEVYKVVLQLSGKDLTLKRKKKVMKEVKSLMEAILGHINVCCGTGKDLCDEAEAGLKSITPFVDLVGVWMDSNVALESFLPLVTAEVRERLSEGECEVGYLAGVVIVEAFLLKLCLNFKFGVSGSREDLEKESRSWAVGSITGFCNFYFFETLMRMLLEKNLPLAFVLSSEDEDLLRKVLYDAIILVDYSFLEPERAIHLPADHMKSIYMTRLIVTHEAIEYVREHGDQRRSISYSNAFSNSHLPTQIIKWFKNKILTEENASKFNGSSPKALIKWLLNLEDQGVRVFEVGFLKYRSKLARDTSKTDFEQPAFKLDRKRLDDLLFYVDNKGEKEDTDEEDENTNESMNAAFVAASHTMKSMDKGGRKRKEGTIAEKKEKTKYIKYELLNNYESSSGSEVENPLSDEDIESKDQ</sequence>
<dbReference type="PANTHER" id="PTHR35505">
    <property type="entry name" value="OS01G0600300 PROTEIN"/>
    <property type="match status" value="1"/>
</dbReference>
<dbReference type="EMBL" id="VOIH02000008">
    <property type="protein sequence ID" value="KAF3439575.1"/>
    <property type="molecule type" value="Genomic_DNA"/>
</dbReference>
<gene>
    <name evidence="2" type="ORF">FNV43_RR17853</name>
</gene>
<keyword evidence="3" id="KW-1185">Reference proteome</keyword>
<comment type="caution">
    <text evidence="2">The sequence shown here is derived from an EMBL/GenBank/DDBJ whole genome shotgun (WGS) entry which is preliminary data.</text>
</comment>
<dbReference type="OrthoDB" id="1654714at2759"/>
<organism evidence="2 3">
    <name type="scientific">Rhamnella rubrinervis</name>
    <dbReference type="NCBI Taxonomy" id="2594499"/>
    <lineage>
        <taxon>Eukaryota</taxon>
        <taxon>Viridiplantae</taxon>
        <taxon>Streptophyta</taxon>
        <taxon>Embryophyta</taxon>
        <taxon>Tracheophyta</taxon>
        <taxon>Spermatophyta</taxon>
        <taxon>Magnoliopsida</taxon>
        <taxon>eudicotyledons</taxon>
        <taxon>Gunneridae</taxon>
        <taxon>Pentapetalae</taxon>
        <taxon>rosids</taxon>
        <taxon>fabids</taxon>
        <taxon>Rosales</taxon>
        <taxon>Rhamnaceae</taxon>
        <taxon>rhamnoid group</taxon>
        <taxon>Rhamneae</taxon>
        <taxon>Rhamnella</taxon>
    </lineage>
</organism>
<accession>A0A8K0E528</accession>
<evidence type="ECO:0000256" key="1">
    <source>
        <dbReference type="SAM" id="MobiDB-lite"/>
    </source>
</evidence>
<dbReference type="Proteomes" id="UP000796880">
    <property type="component" value="Unassembled WGS sequence"/>
</dbReference>
<dbReference type="PANTHER" id="PTHR35505:SF5">
    <property type="entry name" value="SUBSTRATE CARRIER FAMILY PROTEIN"/>
    <property type="match status" value="1"/>
</dbReference>
<dbReference type="AlphaFoldDB" id="A0A8K0E528"/>
<protein>
    <submittedName>
        <fullName evidence="2">Uncharacterized protein</fullName>
    </submittedName>
</protein>
<proteinExistence type="predicted"/>
<feature type="region of interest" description="Disordered" evidence="1">
    <location>
        <begin position="522"/>
        <end position="544"/>
    </location>
</feature>
<evidence type="ECO:0000313" key="3">
    <source>
        <dbReference type="Proteomes" id="UP000796880"/>
    </source>
</evidence>